<dbReference type="GO" id="GO:0016020">
    <property type="term" value="C:membrane"/>
    <property type="evidence" value="ECO:0007669"/>
    <property type="project" value="InterPro"/>
</dbReference>
<reference evidence="2 3" key="1">
    <citation type="submission" date="2016-11" db="EMBL/GenBank/DDBJ databases">
        <authorList>
            <person name="Jaros S."/>
            <person name="Januszkiewicz K."/>
            <person name="Wedrychowicz H."/>
        </authorList>
    </citation>
    <scope>NUCLEOTIDE SEQUENCE [LARGE SCALE GENOMIC DNA]</scope>
    <source>
        <strain evidence="2 3">DSM 25660</strain>
    </source>
</reference>
<evidence type="ECO:0000313" key="3">
    <source>
        <dbReference type="Proteomes" id="UP000184147"/>
    </source>
</evidence>
<feature type="transmembrane region" description="Helical" evidence="1">
    <location>
        <begin position="108"/>
        <end position="128"/>
    </location>
</feature>
<dbReference type="SUPFAM" id="SSF81343">
    <property type="entry name" value="Fumarate reductase respiratory complex transmembrane subunits"/>
    <property type="match status" value="1"/>
</dbReference>
<evidence type="ECO:0000256" key="1">
    <source>
        <dbReference type="SAM" id="Phobius"/>
    </source>
</evidence>
<dbReference type="STRING" id="1124188.SAMN05444377_10395"/>
<sequence length="296" mass="32851">MAKSALLKSSIAKKYWMALTGLFLCLFLVGHLLGNLQLIFSDAKHFNDYALFMTTNPAVKILSYLTYISIIFHAVDGILLTVQNKAARPVGYAKVNASASSSLASRNMAVLGTLILVFIVTHMANFWARMHFDENMPIVVKEINGGMGGKQRVAVGTKESPNPYFQIDENGRFGTKILEDIKTQSMGQYDLAVRDLTTVYNKKDGEVIFIGQKDLYKITIDLFKDKKWGMAATGLYVLAMLVLAFHLLHGFQSAFQSMGVTSRKLTPIIKTFGTAFAILVPALFAAIPVYIHFFLK</sequence>
<accession>A0A1M4YHQ0</accession>
<organism evidence="2 3">
    <name type="scientific">Flavobacterium fontis</name>
    <dbReference type="NCBI Taxonomy" id="1124188"/>
    <lineage>
        <taxon>Bacteria</taxon>
        <taxon>Pseudomonadati</taxon>
        <taxon>Bacteroidota</taxon>
        <taxon>Flavobacteriia</taxon>
        <taxon>Flavobacteriales</taxon>
        <taxon>Flavobacteriaceae</taxon>
        <taxon>Flavobacterium</taxon>
    </lineage>
</organism>
<gene>
    <name evidence="2" type="ORF">SAMN05444377_10395</name>
</gene>
<dbReference type="InterPro" id="IPR011138">
    <property type="entry name" value="Cytochrome_b-558"/>
</dbReference>
<name>A0A1M4YHQ0_9FLAO</name>
<dbReference type="RefSeq" id="WP_073362063.1">
    <property type="nucleotide sequence ID" value="NZ_FQVQ01000003.1"/>
</dbReference>
<dbReference type="InterPro" id="IPR034804">
    <property type="entry name" value="SQR/QFR_C/D"/>
</dbReference>
<keyword evidence="1" id="KW-0472">Membrane</keyword>
<keyword evidence="3" id="KW-1185">Reference proteome</keyword>
<keyword evidence="1" id="KW-0812">Transmembrane</keyword>
<proteinExistence type="predicted"/>
<keyword evidence="1" id="KW-1133">Transmembrane helix</keyword>
<dbReference type="NCBIfam" id="TIGR02046">
    <property type="entry name" value="sdhC_b558_fam"/>
    <property type="match status" value="1"/>
</dbReference>
<feature type="transmembrane region" description="Helical" evidence="1">
    <location>
        <begin position="268"/>
        <end position="295"/>
    </location>
</feature>
<dbReference type="Gene3D" id="1.20.1300.10">
    <property type="entry name" value="Fumarate reductase/succinate dehydrogenase, transmembrane subunit"/>
    <property type="match status" value="1"/>
</dbReference>
<feature type="transmembrane region" description="Helical" evidence="1">
    <location>
        <begin position="15"/>
        <end position="40"/>
    </location>
</feature>
<evidence type="ECO:0000313" key="2">
    <source>
        <dbReference type="EMBL" id="SHF04966.1"/>
    </source>
</evidence>
<feature type="transmembrane region" description="Helical" evidence="1">
    <location>
        <begin position="228"/>
        <end position="248"/>
    </location>
</feature>
<dbReference type="Proteomes" id="UP000184147">
    <property type="component" value="Unassembled WGS sequence"/>
</dbReference>
<dbReference type="CDD" id="cd03498">
    <property type="entry name" value="SQR_TypeB_2_TM"/>
    <property type="match status" value="1"/>
</dbReference>
<dbReference type="EMBL" id="FQVQ01000003">
    <property type="protein sequence ID" value="SHF04966.1"/>
    <property type="molecule type" value="Genomic_DNA"/>
</dbReference>
<protein>
    <submittedName>
        <fullName evidence="2">Succinate dehydrogenase / fumarate reductase cytochrome b subunit</fullName>
    </submittedName>
</protein>
<dbReference type="AlphaFoldDB" id="A0A1M4YHQ0"/>
<dbReference type="OrthoDB" id="9802842at2"/>
<feature type="transmembrane region" description="Helical" evidence="1">
    <location>
        <begin position="61"/>
        <end position="82"/>
    </location>
</feature>